<dbReference type="InterPro" id="IPR017441">
    <property type="entry name" value="Protein_kinase_ATP_BS"/>
</dbReference>
<keyword evidence="1" id="KW-0675">Receptor</keyword>
<dbReference type="SUPFAM" id="SSF55785">
    <property type="entry name" value="PYP-like sensor domain (PAS domain)"/>
    <property type="match status" value="1"/>
</dbReference>
<reference evidence="6" key="1">
    <citation type="submission" date="2021-01" db="EMBL/GenBank/DDBJ databases">
        <authorList>
            <person name="Corre E."/>
            <person name="Pelletier E."/>
            <person name="Niang G."/>
            <person name="Scheremetjew M."/>
            <person name="Finn R."/>
            <person name="Kale V."/>
            <person name="Holt S."/>
            <person name="Cochrane G."/>
            <person name="Meng A."/>
            <person name="Brown T."/>
            <person name="Cohen L."/>
        </authorList>
    </citation>
    <scope>NUCLEOTIDE SEQUENCE</scope>
    <source>
        <strain evidence="6">SAG 63-3</strain>
    </source>
</reference>
<evidence type="ECO:0000256" key="3">
    <source>
        <dbReference type="PROSITE-ProRule" id="PRU10141"/>
    </source>
</evidence>
<feature type="compositionally biased region" description="Low complexity" evidence="4">
    <location>
        <begin position="634"/>
        <end position="663"/>
    </location>
</feature>
<feature type="compositionally biased region" description="Basic residues" evidence="4">
    <location>
        <begin position="711"/>
        <end position="737"/>
    </location>
</feature>
<feature type="region of interest" description="Disordered" evidence="4">
    <location>
        <begin position="145"/>
        <end position="225"/>
    </location>
</feature>
<dbReference type="SUPFAM" id="SSF56112">
    <property type="entry name" value="Protein kinase-like (PK-like)"/>
    <property type="match status" value="1"/>
</dbReference>
<dbReference type="PANTHER" id="PTHR43102">
    <property type="entry name" value="SLR1143 PROTEIN"/>
    <property type="match status" value="1"/>
</dbReference>
<dbReference type="PROSITE" id="PS00107">
    <property type="entry name" value="PROTEIN_KINASE_ATP"/>
    <property type="match status" value="1"/>
</dbReference>
<evidence type="ECO:0000256" key="2">
    <source>
        <dbReference type="ARBA" id="ARBA00022606"/>
    </source>
</evidence>
<keyword evidence="2" id="KW-0716">Sensory transduction</keyword>
<dbReference type="GO" id="GO:0009881">
    <property type="term" value="F:photoreceptor activity"/>
    <property type="evidence" value="ECO:0007669"/>
    <property type="project" value="UniProtKB-KW"/>
</dbReference>
<dbReference type="AlphaFoldDB" id="A0A7S0VJJ1"/>
<evidence type="ECO:0000256" key="4">
    <source>
        <dbReference type="SAM" id="MobiDB-lite"/>
    </source>
</evidence>
<dbReference type="InterPro" id="IPR035965">
    <property type="entry name" value="PAS-like_dom_sf"/>
</dbReference>
<dbReference type="GO" id="GO:0005524">
    <property type="term" value="F:ATP binding"/>
    <property type="evidence" value="ECO:0007669"/>
    <property type="project" value="UniProtKB-UniRule"/>
</dbReference>
<feature type="compositionally biased region" description="Low complexity" evidence="4">
    <location>
        <begin position="174"/>
        <end position="191"/>
    </location>
</feature>
<evidence type="ECO:0000256" key="1">
    <source>
        <dbReference type="ARBA" id="ARBA00022543"/>
    </source>
</evidence>
<protein>
    <recommendedName>
        <fullName evidence="5">PAS domain-containing protein</fullName>
    </recommendedName>
</protein>
<organism evidence="6">
    <name type="scientific">Polytomella parva</name>
    <dbReference type="NCBI Taxonomy" id="51329"/>
    <lineage>
        <taxon>Eukaryota</taxon>
        <taxon>Viridiplantae</taxon>
        <taxon>Chlorophyta</taxon>
        <taxon>core chlorophytes</taxon>
        <taxon>Chlorophyceae</taxon>
        <taxon>CS clade</taxon>
        <taxon>Chlamydomonadales</taxon>
        <taxon>Chlamydomonadaceae</taxon>
        <taxon>Polytomella</taxon>
    </lineage>
</organism>
<dbReference type="EMBL" id="HBFM01027396">
    <property type="protein sequence ID" value="CAD8785280.1"/>
    <property type="molecule type" value="Transcribed_RNA"/>
</dbReference>
<accession>A0A7S0VJJ1</accession>
<evidence type="ECO:0000259" key="5">
    <source>
        <dbReference type="PROSITE" id="PS50112"/>
    </source>
</evidence>
<keyword evidence="1" id="KW-0157">Chromophore</keyword>
<dbReference type="PROSITE" id="PS50112">
    <property type="entry name" value="PAS"/>
    <property type="match status" value="1"/>
</dbReference>
<dbReference type="InterPro" id="IPR011009">
    <property type="entry name" value="Kinase-like_dom_sf"/>
</dbReference>
<name>A0A7S0VJJ1_9CHLO</name>
<feature type="binding site" evidence="3">
    <location>
        <position position="593"/>
    </location>
    <ligand>
        <name>ATP</name>
        <dbReference type="ChEBI" id="CHEBI:30616"/>
    </ligand>
</feature>
<keyword evidence="1" id="KW-0600">Photoreceptor protein</keyword>
<dbReference type="SUPFAM" id="SSF55781">
    <property type="entry name" value="GAF domain-like"/>
    <property type="match status" value="1"/>
</dbReference>
<proteinExistence type="predicted"/>
<evidence type="ECO:0000313" key="6">
    <source>
        <dbReference type="EMBL" id="CAD8785280.1"/>
    </source>
</evidence>
<feature type="domain" description="PAS" evidence="5">
    <location>
        <begin position="403"/>
        <end position="453"/>
    </location>
</feature>
<sequence>MGNICFRKRPSQGSHVKTFPTSTIDAASTRPLVLESHSIDPEEGNSKILHLTINEKVPSASEEFVECQHRSTDSINNKQKDEHNYLQTRDKNGVLISSNVSSASDAAAGQKCMPTQFKPINSTVFSSSNTIQFCDSSAYVFGAPRRKDSHSRRKTNTLLHNSASPLTETDVLRSSSKTTSVTSVSHNSTNSGPKGSLSSVPKVPEEGEKGPGIPPSSENAQENSDEEFVILSPPVGSDSANYLNLVASIFQLPIVLIASFTSRCVYLLQTPSINDKTADENWRRSLSQLCSDLYLKGGIGLTNDKAENSPIITIPNMSVDEWYKDFDCVRNDPPIIFFMASPLRASNGTLLGCLCLADFAPRNLDANNLVILSNLEKIVVSQLERDSHLALERANALEDAKRQEVEMMRALDLFDKAIMFVDTSALGWRILYTNQSWRRLSDLTPESVMGKQLQNLICAKGGAPINWRIFAAPLAARAELIVPKVVLRNKLTKVVSLKMRLATSESTVESIIAPGLPKFVKDRGNALYNYFVLIEEEVQEVDEEVAVLAAKSYDVLTKHVAKLPGLELSHMLGRGGFGSVYFGIWMGEPIAVKMIDNKLCKLNAAGNSIEAAMGMELDHLNIVRTLKFFIRSSNSRSNSSADGSSFNNTKSSSNDATDSSSKKQLVVAGGAPPKLRSNDHVGGVAEKNSRSMVSPLGSIGEGDEKGFFPRRLLRVRGRGRRKRRRRRRKRKRSDQSG</sequence>
<dbReference type="Gene3D" id="3.30.200.20">
    <property type="entry name" value="Phosphorylase Kinase, domain 1"/>
    <property type="match status" value="1"/>
</dbReference>
<gene>
    <name evidence="6" type="ORF">PPAR00522_LOCUS17723</name>
</gene>
<feature type="compositionally biased region" description="Polar residues" evidence="4">
    <location>
        <begin position="156"/>
        <end position="167"/>
    </location>
</feature>
<dbReference type="PANTHER" id="PTHR43102:SF2">
    <property type="entry name" value="GAF DOMAIN-CONTAINING PROTEIN"/>
    <property type="match status" value="1"/>
</dbReference>
<feature type="region of interest" description="Disordered" evidence="4">
    <location>
        <begin position="634"/>
        <end position="737"/>
    </location>
</feature>
<keyword evidence="3" id="KW-0067">ATP-binding</keyword>
<keyword evidence="3" id="KW-0547">Nucleotide-binding</keyword>
<dbReference type="InterPro" id="IPR000014">
    <property type="entry name" value="PAS"/>
</dbReference>